<dbReference type="Gene3D" id="3.40.630.10">
    <property type="entry name" value="Zn peptidases"/>
    <property type="match status" value="1"/>
</dbReference>
<reference evidence="1 2" key="1">
    <citation type="submission" date="2018-09" db="EMBL/GenBank/DDBJ databases">
        <title>Cohnella cavernae sp. nov., isolated from a karst cave.</title>
        <authorList>
            <person name="Zhu H."/>
        </authorList>
    </citation>
    <scope>NUCLEOTIDE SEQUENCE [LARGE SCALE GENOMIC DNA]</scope>
    <source>
        <strain evidence="1 2">K2E09-144</strain>
    </source>
</reference>
<name>A0A398CLD8_9BACL</name>
<evidence type="ECO:0000313" key="1">
    <source>
        <dbReference type="EMBL" id="RIE03235.1"/>
    </source>
</evidence>
<dbReference type="EMBL" id="QXJM01000038">
    <property type="protein sequence ID" value="RIE03235.1"/>
    <property type="molecule type" value="Genomic_DNA"/>
</dbReference>
<proteinExistence type="predicted"/>
<dbReference type="Proteomes" id="UP000266340">
    <property type="component" value="Unassembled WGS sequence"/>
</dbReference>
<accession>A0A398CLD8</accession>
<dbReference type="RefSeq" id="WP_119149738.1">
    <property type="nucleotide sequence ID" value="NZ_QXJM01000038.1"/>
</dbReference>
<protein>
    <submittedName>
        <fullName evidence="1">Uncharacterized protein</fullName>
    </submittedName>
</protein>
<organism evidence="1 2">
    <name type="scientific">Cohnella faecalis</name>
    <dbReference type="NCBI Taxonomy" id="2315694"/>
    <lineage>
        <taxon>Bacteria</taxon>
        <taxon>Bacillati</taxon>
        <taxon>Bacillota</taxon>
        <taxon>Bacilli</taxon>
        <taxon>Bacillales</taxon>
        <taxon>Paenibacillaceae</taxon>
        <taxon>Cohnella</taxon>
    </lineage>
</organism>
<keyword evidence="2" id="KW-1185">Reference proteome</keyword>
<comment type="caution">
    <text evidence="1">The sequence shown here is derived from an EMBL/GenBank/DDBJ whole genome shotgun (WGS) entry which is preliminary data.</text>
</comment>
<gene>
    <name evidence="1" type="ORF">D3H35_12730</name>
</gene>
<sequence length="64" mass="6871">MVAAQALKPDCAICIDINIAADTPDLKDSNDIALGAGGCKHVQLPWTRYAQRYDSASPYGEMDT</sequence>
<evidence type="ECO:0000313" key="2">
    <source>
        <dbReference type="Proteomes" id="UP000266340"/>
    </source>
</evidence>
<dbReference type="AlphaFoldDB" id="A0A398CLD8"/>